<keyword evidence="1 5" id="KW-0732">Signal</keyword>
<sequence>MAWRALPPGLLLLLLPGSWALSNAQRLHSMVGQVLSVRCQYPPRGWPYEKKVWCKEVSVYECARLVASSRPHTLTQASRFSIWDNPGAGFFTVTMTGLTEEDSGHYWCRIYHPSSNSVSKSKRFYLAVSPASVSVQATWAPHGLVSSQTQSCMSPTGRARQASRVSSAITVPSQKQNSTLCSSPAAPSALVFLLCGLLLAKSLMLSALLVQ</sequence>
<dbReference type="Proteomes" id="UP000593571">
    <property type="component" value="Unassembled WGS sequence"/>
</dbReference>
<keyword evidence="7" id="KW-0675">Receptor</keyword>
<gene>
    <name evidence="7" type="ORF">HJG63_013971</name>
</gene>
<dbReference type="SMART" id="SM00409">
    <property type="entry name" value="IG"/>
    <property type="match status" value="1"/>
</dbReference>
<dbReference type="InterPro" id="IPR013106">
    <property type="entry name" value="Ig_V-set"/>
</dbReference>
<evidence type="ECO:0000256" key="1">
    <source>
        <dbReference type="ARBA" id="ARBA00022729"/>
    </source>
</evidence>
<dbReference type="GO" id="GO:0009986">
    <property type="term" value="C:cell surface"/>
    <property type="evidence" value="ECO:0007669"/>
    <property type="project" value="TreeGrafter"/>
</dbReference>
<dbReference type="EMBL" id="JACASE010000001">
    <property type="protein sequence ID" value="KAF6506796.1"/>
    <property type="molecule type" value="Genomic_DNA"/>
</dbReference>
<evidence type="ECO:0000256" key="4">
    <source>
        <dbReference type="SAM" id="Phobius"/>
    </source>
</evidence>
<feature type="domain" description="Ig-like" evidence="6">
    <location>
        <begin position="8"/>
        <end position="119"/>
    </location>
</feature>
<dbReference type="PANTHER" id="PTHR16423:SF7">
    <property type="entry name" value="NATURAL CYTOTOXICITY TRIGGERING RECEPTOR 2"/>
    <property type="match status" value="1"/>
</dbReference>
<evidence type="ECO:0000256" key="5">
    <source>
        <dbReference type="SAM" id="SignalP"/>
    </source>
</evidence>
<protein>
    <submittedName>
        <fullName evidence="7">Natural cytotoxicity triggering receptor 2</fullName>
    </submittedName>
</protein>
<dbReference type="InterPro" id="IPR036179">
    <property type="entry name" value="Ig-like_dom_sf"/>
</dbReference>
<organism evidence="7 8">
    <name type="scientific">Rousettus aegyptiacus</name>
    <name type="common">Egyptian fruit bat</name>
    <name type="synonym">Pteropus aegyptiacus</name>
    <dbReference type="NCBI Taxonomy" id="9407"/>
    <lineage>
        <taxon>Eukaryota</taxon>
        <taxon>Metazoa</taxon>
        <taxon>Chordata</taxon>
        <taxon>Craniata</taxon>
        <taxon>Vertebrata</taxon>
        <taxon>Euteleostomi</taxon>
        <taxon>Mammalia</taxon>
        <taxon>Eutheria</taxon>
        <taxon>Laurasiatheria</taxon>
        <taxon>Chiroptera</taxon>
        <taxon>Yinpterochiroptera</taxon>
        <taxon>Pteropodoidea</taxon>
        <taxon>Pteropodidae</taxon>
        <taxon>Rousettinae</taxon>
        <taxon>Rousettus</taxon>
    </lineage>
</organism>
<dbReference type="FunFam" id="2.60.40.10:FF:000370">
    <property type="entry name" value="CMRF35-like molecule 1"/>
    <property type="match status" value="1"/>
</dbReference>
<keyword evidence="4" id="KW-0472">Membrane</keyword>
<keyword evidence="2" id="KW-1015">Disulfide bond</keyword>
<evidence type="ECO:0000259" key="6">
    <source>
        <dbReference type="PROSITE" id="PS50835"/>
    </source>
</evidence>
<evidence type="ECO:0000313" key="7">
    <source>
        <dbReference type="EMBL" id="KAF6506796.1"/>
    </source>
</evidence>
<dbReference type="Gene3D" id="2.60.40.10">
    <property type="entry name" value="Immunoglobulins"/>
    <property type="match status" value="1"/>
</dbReference>
<feature type="signal peptide" evidence="5">
    <location>
        <begin position="1"/>
        <end position="20"/>
    </location>
</feature>
<keyword evidence="4" id="KW-1133">Transmembrane helix</keyword>
<dbReference type="InterPro" id="IPR013783">
    <property type="entry name" value="Ig-like_fold"/>
</dbReference>
<dbReference type="InterPro" id="IPR052314">
    <property type="entry name" value="Immune_rcpt_domain"/>
</dbReference>
<accession>A0A7J8KD47</accession>
<dbReference type="PROSITE" id="PS50835">
    <property type="entry name" value="IG_LIKE"/>
    <property type="match status" value="1"/>
</dbReference>
<dbReference type="AlphaFoldDB" id="A0A7J8KD47"/>
<reference evidence="7 8" key="1">
    <citation type="journal article" date="2020" name="Nature">
        <title>Six reference-quality genomes reveal evolution of bat adaptations.</title>
        <authorList>
            <person name="Jebb D."/>
            <person name="Huang Z."/>
            <person name="Pippel M."/>
            <person name="Hughes G.M."/>
            <person name="Lavrichenko K."/>
            <person name="Devanna P."/>
            <person name="Winkler S."/>
            <person name="Jermiin L.S."/>
            <person name="Skirmuntt E.C."/>
            <person name="Katzourakis A."/>
            <person name="Burkitt-Gray L."/>
            <person name="Ray D.A."/>
            <person name="Sullivan K.A.M."/>
            <person name="Roscito J.G."/>
            <person name="Kirilenko B.M."/>
            <person name="Davalos L.M."/>
            <person name="Corthals A.P."/>
            <person name="Power M.L."/>
            <person name="Jones G."/>
            <person name="Ransome R.D."/>
            <person name="Dechmann D.K.N."/>
            <person name="Locatelli A.G."/>
            <person name="Puechmaille S.J."/>
            <person name="Fedrigo O."/>
            <person name="Jarvis E.D."/>
            <person name="Hiller M."/>
            <person name="Vernes S.C."/>
            <person name="Myers E.W."/>
            <person name="Teeling E.C."/>
        </authorList>
    </citation>
    <scope>NUCLEOTIDE SEQUENCE [LARGE SCALE GENOMIC DNA]</scope>
    <source>
        <strain evidence="7">MRouAeg1</strain>
        <tissue evidence="7">Muscle</tissue>
    </source>
</reference>
<dbReference type="Pfam" id="PF07686">
    <property type="entry name" value="V-set"/>
    <property type="match status" value="1"/>
</dbReference>
<dbReference type="SUPFAM" id="SSF48726">
    <property type="entry name" value="Immunoglobulin"/>
    <property type="match status" value="1"/>
</dbReference>
<keyword evidence="3" id="KW-0393">Immunoglobulin domain</keyword>
<proteinExistence type="predicted"/>
<dbReference type="CDD" id="cd05716">
    <property type="entry name" value="IgV_pIgR_like"/>
    <property type="match status" value="1"/>
</dbReference>
<evidence type="ECO:0000313" key="8">
    <source>
        <dbReference type="Proteomes" id="UP000593571"/>
    </source>
</evidence>
<feature type="transmembrane region" description="Helical" evidence="4">
    <location>
        <begin position="189"/>
        <end position="210"/>
    </location>
</feature>
<name>A0A7J8KD47_ROUAE</name>
<dbReference type="PANTHER" id="PTHR16423">
    <property type="entry name" value="TREM-LIKE TRANSCRIPT PROTEIN"/>
    <property type="match status" value="1"/>
</dbReference>
<dbReference type="GO" id="GO:0038023">
    <property type="term" value="F:signaling receptor activity"/>
    <property type="evidence" value="ECO:0007669"/>
    <property type="project" value="TreeGrafter"/>
</dbReference>
<evidence type="ECO:0000256" key="2">
    <source>
        <dbReference type="ARBA" id="ARBA00023157"/>
    </source>
</evidence>
<feature type="chain" id="PRO_5029784817" evidence="5">
    <location>
        <begin position="21"/>
        <end position="211"/>
    </location>
</feature>
<dbReference type="InterPro" id="IPR007110">
    <property type="entry name" value="Ig-like_dom"/>
</dbReference>
<keyword evidence="4" id="KW-0812">Transmembrane</keyword>
<comment type="caution">
    <text evidence="7">The sequence shown here is derived from an EMBL/GenBank/DDBJ whole genome shotgun (WGS) entry which is preliminary data.</text>
</comment>
<dbReference type="InterPro" id="IPR003599">
    <property type="entry name" value="Ig_sub"/>
</dbReference>
<keyword evidence="8" id="KW-1185">Reference proteome</keyword>
<evidence type="ECO:0000256" key="3">
    <source>
        <dbReference type="ARBA" id="ARBA00023319"/>
    </source>
</evidence>